<dbReference type="GO" id="GO:0005759">
    <property type="term" value="C:mitochondrial matrix"/>
    <property type="evidence" value="ECO:0007669"/>
    <property type="project" value="UniProtKB-SubCell"/>
</dbReference>
<dbReference type="InterPro" id="IPR036615">
    <property type="entry name" value="Mur_ligase_C_dom_sf"/>
</dbReference>
<keyword evidence="13 19" id="KW-0460">Magnesium</keyword>
<dbReference type="OrthoDB" id="5212574at2759"/>
<dbReference type="PIRSF" id="PIRSF038895">
    <property type="entry name" value="FPGS"/>
    <property type="match status" value="1"/>
</dbReference>
<dbReference type="GO" id="GO:0005743">
    <property type="term" value="C:mitochondrial inner membrane"/>
    <property type="evidence" value="ECO:0007669"/>
    <property type="project" value="UniProtKB-SubCell"/>
</dbReference>
<evidence type="ECO:0000256" key="13">
    <source>
        <dbReference type="ARBA" id="ARBA00022842"/>
    </source>
</evidence>
<evidence type="ECO:0000256" key="4">
    <source>
        <dbReference type="ARBA" id="ARBA00005150"/>
    </source>
</evidence>
<evidence type="ECO:0000256" key="8">
    <source>
        <dbReference type="ARBA" id="ARBA00022598"/>
    </source>
</evidence>
<dbReference type="NCBIfam" id="TIGR01499">
    <property type="entry name" value="folC"/>
    <property type="match status" value="1"/>
</dbReference>
<dbReference type="GeneID" id="37115978"/>
<dbReference type="InterPro" id="IPR023600">
    <property type="entry name" value="Folylpolyglutamate_synth_euk"/>
</dbReference>
<feature type="binding site" evidence="18">
    <location>
        <position position="314"/>
    </location>
    <ligand>
        <name>ATP</name>
        <dbReference type="ChEBI" id="CHEBI:30616"/>
    </ligand>
</feature>
<keyword evidence="21" id="KW-1185">Reference proteome</keyword>
<evidence type="ECO:0000256" key="7">
    <source>
        <dbReference type="ARBA" id="ARBA00022563"/>
    </source>
</evidence>
<evidence type="ECO:0000256" key="16">
    <source>
        <dbReference type="ARBA" id="ARBA00047493"/>
    </source>
</evidence>
<dbReference type="Proteomes" id="UP000246702">
    <property type="component" value="Unassembled WGS sequence"/>
</dbReference>
<accession>A0A317WTQ4</accession>
<dbReference type="STRING" id="1450535.A0A317WTQ4"/>
<comment type="pathway">
    <text evidence="4 17">Cofactor biosynthesis; tetrahydrofolylpolyglutamate biosynthesis.</text>
</comment>
<keyword evidence="6" id="KW-0963">Cytoplasm</keyword>
<dbReference type="GO" id="GO:0004326">
    <property type="term" value="F:tetrahydrofolylpolyglutamate synthase activity"/>
    <property type="evidence" value="ECO:0007669"/>
    <property type="project" value="UniProtKB-EC"/>
</dbReference>
<feature type="binding site" evidence="19">
    <location>
        <position position="116"/>
    </location>
    <ligand>
        <name>Mg(2+)</name>
        <dbReference type="ChEBI" id="CHEBI:18420"/>
        <label>1</label>
    </ligand>
</feature>
<dbReference type="RefSeq" id="XP_025467929.1">
    <property type="nucleotide sequence ID" value="XM_025613835.1"/>
</dbReference>
<comment type="similarity">
    <text evidence="5 17">Belongs to the folylpolyglutamate synthase family.</text>
</comment>
<evidence type="ECO:0000256" key="18">
    <source>
        <dbReference type="PIRSR" id="PIRSR038895-1"/>
    </source>
</evidence>
<dbReference type="SUPFAM" id="SSF53623">
    <property type="entry name" value="MurD-like peptide ligases, catalytic domain"/>
    <property type="match status" value="1"/>
</dbReference>
<reference evidence="20 21" key="1">
    <citation type="submission" date="2016-12" db="EMBL/GenBank/DDBJ databases">
        <title>The genomes of Aspergillus section Nigri reveals drivers in fungal speciation.</title>
        <authorList>
            <consortium name="DOE Joint Genome Institute"/>
            <person name="Vesth T.C."/>
            <person name="Nybo J."/>
            <person name="Theobald S."/>
            <person name="Brandl J."/>
            <person name="Frisvad J.C."/>
            <person name="Nielsen K.F."/>
            <person name="Lyhne E.K."/>
            <person name="Kogle M.E."/>
            <person name="Kuo A."/>
            <person name="Riley R."/>
            <person name="Clum A."/>
            <person name="Nolan M."/>
            <person name="Lipzen A."/>
            <person name="Salamov A."/>
            <person name="Henrissat B."/>
            <person name="Wiebenga A."/>
            <person name="De Vries R.P."/>
            <person name="Grigoriev I.V."/>
            <person name="Mortensen U.H."/>
            <person name="Andersen M.R."/>
            <person name="Baker S.E."/>
        </authorList>
    </citation>
    <scope>NUCLEOTIDE SEQUENCE [LARGE SCALE GENOMIC DNA]</scope>
    <source>
        <strain evidence="20 21">CBS 115572</strain>
    </source>
</reference>
<dbReference type="GO" id="GO:0006730">
    <property type="term" value="P:one-carbon metabolic process"/>
    <property type="evidence" value="ECO:0007669"/>
    <property type="project" value="UniProtKB-KW"/>
</dbReference>
<evidence type="ECO:0000256" key="5">
    <source>
        <dbReference type="ARBA" id="ARBA00008276"/>
    </source>
</evidence>
<dbReference type="Gene3D" id="3.40.1190.10">
    <property type="entry name" value="Mur-like, catalytic domain"/>
    <property type="match status" value="1"/>
</dbReference>
<name>A0A317WTQ4_9EURO</name>
<evidence type="ECO:0000256" key="15">
    <source>
        <dbReference type="ARBA" id="ARBA00023136"/>
    </source>
</evidence>
<evidence type="ECO:0000256" key="3">
    <source>
        <dbReference type="ARBA" id="ARBA00004496"/>
    </source>
</evidence>
<keyword evidence="12 18" id="KW-0067">ATP-binding</keyword>
<comment type="subcellular location">
    <subcellularLocation>
        <location evidence="3">Cytoplasm</location>
    </subcellularLocation>
    <subcellularLocation>
        <location evidence="1">Mitochondrion inner membrane</location>
    </subcellularLocation>
    <subcellularLocation>
        <location evidence="2">Mitochondrion matrix</location>
    </subcellularLocation>
</comment>
<dbReference type="GO" id="GO:0005829">
    <property type="term" value="C:cytosol"/>
    <property type="evidence" value="ECO:0007669"/>
    <property type="project" value="TreeGrafter"/>
</dbReference>
<evidence type="ECO:0000256" key="11">
    <source>
        <dbReference type="ARBA" id="ARBA00022792"/>
    </source>
</evidence>
<evidence type="ECO:0000256" key="9">
    <source>
        <dbReference type="ARBA" id="ARBA00022723"/>
    </source>
</evidence>
<evidence type="ECO:0000256" key="1">
    <source>
        <dbReference type="ARBA" id="ARBA00004273"/>
    </source>
</evidence>
<comment type="function">
    <text evidence="17">Catalyzes conversion of folates to polyglutamate derivatives allowing concentration of folate compounds in the cell and the intracellular retention of these cofactors, which are important substrates for most of the folate-dependent enzymes that are involved in one-carbon transfer reactions involved in purine, pyrimidine and amino acid synthesis.</text>
</comment>
<gene>
    <name evidence="20" type="ORF">BO94DRAFT_556020</name>
</gene>
<sequence>MAYGYMFSFHPWRSAIKETEFPSHADAIEKLNSTQAGFKVLEERRRTGYKAECSGLEQMPEWLRRLGYNVSDLNRLNIVHVAGTKGKGTTCAFVSSILLEYQRTVGVPRKIGLYTSPHLVSVRERICINSQPISEELFARYFFAVWDALESSAIKEELDPAQKPGYFRFLTLMSFHVFLSEGVDAAIIEVGVGGETDVTNVIPQPVVTGITTLDIDHVKSGSSAFTVSQVPDAREILEQRAQEKNVNLGTVEICSALRHINIKPTEDFQKANASLAIVLACTLLNIFGIEANTKGTNLPTQFVQGLEKVVWRGRCETVDTGRQHWHLDGAHTERSLEVACSWFGRGSHAKDSPHVLLFNQQSLRDAAELLRTVHRVIYESCKMTFQYALFCTNTTYKDDNHKADLVNRNVNPQALKSLSLQGELVDVWHGLDSSTEVAKVLSIEEAIEYVRNIKGGTPETEILVTGSFLLVGGALMVLEDKHAVPQMATAQ</sequence>
<comment type="catalytic activity">
    <reaction evidence="16 17">
        <text>(6S)-5,6,7,8-tetrahydrofolyl-(gamma-L-Glu)(n) + L-glutamate + ATP = (6S)-5,6,7,8-tetrahydrofolyl-(gamma-L-Glu)(n+1) + ADP + phosphate + H(+)</text>
        <dbReference type="Rhea" id="RHEA:10580"/>
        <dbReference type="Rhea" id="RHEA-COMP:14738"/>
        <dbReference type="Rhea" id="RHEA-COMP:14740"/>
        <dbReference type="ChEBI" id="CHEBI:15378"/>
        <dbReference type="ChEBI" id="CHEBI:29985"/>
        <dbReference type="ChEBI" id="CHEBI:30616"/>
        <dbReference type="ChEBI" id="CHEBI:43474"/>
        <dbReference type="ChEBI" id="CHEBI:141005"/>
        <dbReference type="ChEBI" id="CHEBI:456216"/>
        <dbReference type="EC" id="6.3.2.17"/>
    </reaction>
</comment>
<dbReference type="PANTHER" id="PTHR11136:SF5">
    <property type="entry name" value="FOLYLPOLYGLUTAMATE SYNTHASE, MITOCHONDRIAL"/>
    <property type="match status" value="1"/>
</dbReference>
<evidence type="ECO:0000313" key="21">
    <source>
        <dbReference type="Proteomes" id="UP000246702"/>
    </source>
</evidence>
<dbReference type="PROSITE" id="PS01011">
    <property type="entry name" value="FOLYLPOLYGLU_SYNT_1"/>
    <property type="match status" value="1"/>
</dbReference>
<feature type="binding site" evidence="19">
    <location>
        <position position="217"/>
    </location>
    <ligand>
        <name>Mg(2+)</name>
        <dbReference type="ChEBI" id="CHEBI:18420"/>
        <label>1</label>
    </ligand>
</feature>
<evidence type="ECO:0000313" key="20">
    <source>
        <dbReference type="EMBL" id="PWY88567.1"/>
    </source>
</evidence>
<evidence type="ECO:0000256" key="6">
    <source>
        <dbReference type="ARBA" id="ARBA00022490"/>
    </source>
</evidence>
<dbReference type="EMBL" id="MSFK01000012">
    <property type="protein sequence ID" value="PWY88567.1"/>
    <property type="molecule type" value="Genomic_DNA"/>
</dbReference>
<evidence type="ECO:0000256" key="19">
    <source>
        <dbReference type="PIRSR" id="PIRSR038895-2"/>
    </source>
</evidence>
<dbReference type="Gene3D" id="3.90.190.20">
    <property type="entry name" value="Mur ligase, C-terminal domain"/>
    <property type="match status" value="1"/>
</dbReference>
<dbReference type="InterPro" id="IPR001645">
    <property type="entry name" value="Folylpolyglutamate_synth"/>
</dbReference>
<feature type="binding site" evidence="19">
    <location>
        <position position="189"/>
    </location>
    <ligand>
        <name>Mg(2+)</name>
        <dbReference type="ChEBI" id="CHEBI:18420"/>
        <label>1</label>
    </ligand>
</feature>
<dbReference type="GO" id="GO:0005524">
    <property type="term" value="F:ATP binding"/>
    <property type="evidence" value="ECO:0007669"/>
    <property type="project" value="UniProtKB-KW"/>
</dbReference>
<evidence type="ECO:0000256" key="10">
    <source>
        <dbReference type="ARBA" id="ARBA00022741"/>
    </source>
</evidence>
<evidence type="ECO:0000256" key="2">
    <source>
        <dbReference type="ARBA" id="ARBA00004305"/>
    </source>
</evidence>
<feature type="binding site" evidence="18">
    <location>
        <position position="328"/>
    </location>
    <ligand>
        <name>ATP</name>
        <dbReference type="ChEBI" id="CHEBI:30616"/>
    </ligand>
</feature>
<comment type="caution">
    <text evidence="20">The sequence shown here is derived from an EMBL/GenBank/DDBJ whole genome shotgun (WGS) entry which is preliminary data.</text>
</comment>
<organism evidence="20 21">
    <name type="scientific">Aspergillus sclerotioniger CBS 115572</name>
    <dbReference type="NCBI Taxonomy" id="1450535"/>
    <lineage>
        <taxon>Eukaryota</taxon>
        <taxon>Fungi</taxon>
        <taxon>Dikarya</taxon>
        <taxon>Ascomycota</taxon>
        <taxon>Pezizomycotina</taxon>
        <taxon>Eurotiomycetes</taxon>
        <taxon>Eurotiomycetidae</taxon>
        <taxon>Eurotiales</taxon>
        <taxon>Aspergillaceae</taxon>
        <taxon>Aspergillus</taxon>
        <taxon>Aspergillus subgen. Circumdati</taxon>
    </lineage>
</organism>
<keyword evidence="11" id="KW-0999">Mitochondrion inner membrane</keyword>
<keyword evidence="9 19" id="KW-0479">Metal-binding</keyword>
<dbReference type="EC" id="6.3.2.17" evidence="17"/>
<keyword evidence="14" id="KW-0496">Mitochondrion</keyword>
<keyword evidence="15" id="KW-0472">Membrane</keyword>
<dbReference type="GO" id="GO:0046872">
    <property type="term" value="F:metal ion binding"/>
    <property type="evidence" value="ECO:0007669"/>
    <property type="project" value="UniProtKB-KW"/>
</dbReference>
<dbReference type="PROSITE" id="PS01012">
    <property type="entry name" value="FOLYLPOLYGLU_SYNT_2"/>
    <property type="match status" value="1"/>
</dbReference>
<dbReference type="UniPathway" id="UPA00850"/>
<evidence type="ECO:0000256" key="17">
    <source>
        <dbReference type="PIRNR" id="PIRNR038895"/>
    </source>
</evidence>
<keyword evidence="8 17" id="KW-0436">Ligase</keyword>
<dbReference type="PANTHER" id="PTHR11136">
    <property type="entry name" value="FOLYLPOLYGLUTAMATE SYNTHASE-RELATED"/>
    <property type="match status" value="1"/>
</dbReference>
<protein>
    <recommendedName>
        <fullName evidence="17">Folylpolyglutamate synthase</fullName>
        <ecNumber evidence="17">6.3.2.17</ecNumber>
    </recommendedName>
    <alternativeName>
        <fullName evidence="17">Folylpoly-gamma-glutamate synthetase</fullName>
    </alternativeName>
    <alternativeName>
        <fullName evidence="17">Tetrahydrofolylpolyglutamate synthase</fullName>
    </alternativeName>
</protein>
<dbReference type="InterPro" id="IPR018109">
    <property type="entry name" value="Folylpolyglutamate_synth_CS"/>
</dbReference>
<keyword evidence="10 18" id="KW-0547">Nucleotide-binding</keyword>
<dbReference type="InterPro" id="IPR036565">
    <property type="entry name" value="Mur-like_cat_sf"/>
</dbReference>
<proteinExistence type="inferred from homology"/>
<evidence type="ECO:0000256" key="14">
    <source>
        <dbReference type="ARBA" id="ARBA00023128"/>
    </source>
</evidence>
<evidence type="ECO:0000256" key="12">
    <source>
        <dbReference type="ARBA" id="ARBA00022840"/>
    </source>
</evidence>
<dbReference type="SUPFAM" id="SSF53244">
    <property type="entry name" value="MurD-like peptide ligases, peptide-binding domain"/>
    <property type="match status" value="1"/>
</dbReference>
<comment type="cofactor">
    <cofactor evidence="17">
        <name>a monovalent cation</name>
        <dbReference type="ChEBI" id="CHEBI:60242"/>
    </cofactor>
    <text evidence="17">A monovalent cation.</text>
</comment>
<keyword evidence="7 17" id="KW-0554">One-carbon metabolism</keyword>
<dbReference type="AlphaFoldDB" id="A0A317WTQ4"/>